<dbReference type="Pfam" id="PF01764">
    <property type="entry name" value="Lipase_3"/>
    <property type="match status" value="1"/>
</dbReference>
<dbReference type="OrthoDB" id="927373at2"/>
<dbReference type="SUPFAM" id="SSF53474">
    <property type="entry name" value="alpha/beta-Hydrolases"/>
    <property type="match status" value="1"/>
</dbReference>
<organism evidence="2 3">
    <name type="scientific">Sphingobacterium yanglingense</name>
    <dbReference type="NCBI Taxonomy" id="1437280"/>
    <lineage>
        <taxon>Bacteria</taxon>
        <taxon>Pseudomonadati</taxon>
        <taxon>Bacteroidota</taxon>
        <taxon>Sphingobacteriia</taxon>
        <taxon>Sphingobacteriales</taxon>
        <taxon>Sphingobacteriaceae</taxon>
        <taxon>Sphingobacterium</taxon>
    </lineage>
</organism>
<dbReference type="InterPro" id="IPR051218">
    <property type="entry name" value="Sec_MonoDiacylglyc_Lipase"/>
</dbReference>
<dbReference type="InterPro" id="IPR029058">
    <property type="entry name" value="AB_hydrolase_fold"/>
</dbReference>
<evidence type="ECO:0000313" key="3">
    <source>
        <dbReference type="Proteomes" id="UP000295292"/>
    </source>
</evidence>
<dbReference type="PANTHER" id="PTHR45856">
    <property type="entry name" value="ALPHA/BETA-HYDROLASES SUPERFAMILY PROTEIN"/>
    <property type="match status" value="1"/>
</dbReference>
<evidence type="ECO:0000313" key="2">
    <source>
        <dbReference type="EMBL" id="TDQ81731.1"/>
    </source>
</evidence>
<protein>
    <submittedName>
        <fullName evidence="2">Lipase (Class 3)</fullName>
    </submittedName>
</protein>
<keyword evidence="3" id="KW-1185">Reference proteome</keyword>
<evidence type="ECO:0000259" key="1">
    <source>
        <dbReference type="Pfam" id="PF01764"/>
    </source>
</evidence>
<dbReference type="EMBL" id="SNYV01000003">
    <property type="protein sequence ID" value="TDQ81731.1"/>
    <property type="molecule type" value="Genomic_DNA"/>
</dbReference>
<feature type="domain" description="Fungal lipase-type" evidence="1">
    <location>
        <begin position="96"/>
        <end position="252"/>
    </location>
</feature>
<dbReference type="GO" id="GO:0006629">
    <property type="term" value="P:lipid metabolic process"/>
    <property type="evidence" value="ECO:0007669"/>
    <property type="project" value="InterPro"/>
</dbReference>
<proteinExistence type="predicted"/>
<dbReference type="Proteomes" id="UP000295292">
    <property type="component" value="Unassembled WGS sequence"/>
</dbReference>
<dbReference type="Gene3D" id="3.40.50.1820">
    <property type="entry name" value="alpha/beta hydrolase"/>
    <property type="match status" value="1"/>
</dbReference>
<reference evidence="2 3" key="1">
    <citation type="submission" date="2019-03" db="EMBL/GenBank/DDBJ databases">
        <title>Genomic Encyclopedia of Archaeal and Bacterial Type Strains, Phase II (KMG-II): from individual species to whole genera.</title>
        <authorList>
            <person name="Goeker M."/>
        </authorList>
    </citation>
    <scope>NUCLEOTIDE SEQUENCE [LARGE SCALE GENOMIC DNA]</scope>
    <source>
        <strain evidence="2 3">DSM 28353</strain>
    </source>
</reference>
<name>A0A4R6WLM6_9SPHI</name>
<accession>A0A4R6WLM6</accession>
<dbReference type="PANTHER" id="PTHR45856:SF24">
    <property type="entry name" value="FUNGAL LIPASE-LIKE DOMAIN-CONTAINING PROTEIN"/>
    <property type="match status" value="1"/>
</dbReference>
<sequence length="378" mass="43405">MLYKILMEIPLLCKKICLYFFLALGLPIGGYAQVLQPGFDKAEFTEILAINARFSESPEMARYIPNPEHSRLLYKSGEVGLVNHWQLWLMDERVAVICTRGSTREGESWLANLFAAQIPAKGVLHIEKDFEFEYTLAEHPRAAVHAGYVFSSAFLLRDVLPKIDSCYRSGIRDFVLSGHSQGGGITYIMSAYLLQLQKAGKLPADMRIKVYTSASPKPGNLYFAYDYEHSVGEGWSQHVVNTEDWVPQSPFTVQTISDLPDVNPVPALRATLKKQSFFKRLFFNSLYKKMTNPSQKAVDRYQKYLGKFTGKQIKKYYPDFVIPDFVNSNEYVRTGKQVVLYPDSSYFEQFDYSRDKTKIMLHHSTVAYYYLLKHNYGK</sequence>
<comment type="caution">
    <text evidence="2">The sequence shown here is derived from an EMBL/GenBank/DDBJ whole genome shotgun (WGS) entry which is preliminary data.</text>
</comment>
<dbReference type="InterPro" id="IPR002921">
    <property type="entry name" value="Fungal_lipase-type"/>
</dbReference>
<dbReference type="AlphaFoldDB" id="A0A4R6WLM6"/>
<gene>
    <name evidence="2" type="ORF">CLV99_0261</name>
</gene>